<feature type="compositionally biased region" description="Basic and acidic residues" evidence="7">
    <location>
        <begin position="1"/>
        <end position="10"/>
    </location>
</feature>
<dbReference type="Gene3D" id="1.20.1080.10">
    <property type="entry name" value="Glycerol uptake facilitator protein"/>
    <property type="match status" value="1"/>
</dbReference>
<dbReference type="STRING" id="1522189.A0A316W211"/>
<evidence type="ECO:0000313" key="9">
    <source>
        <dbReference type="EMBL" id="PWN43782.1"/>
    </source>
</evidence>
<dbReference type="PRINTS" id="PR00783">
    <property type="entry name" value="MINTRINSICP"/>
</dbReference>
<dbReference type="InterPro" id="IPR034294">
    <property type="entry name" value="Aquaporin_transptr"/>
</dbReference>
<accession>A0A316W211</accession>
<comment type="similarity">
    <text evidence="2 6">Belongs to the MIP/aquaporin (TC 1.A.8) family.</text>
</comment>
<dbReference type="InParanoid" id="A0A316W211"/>
<dbReference type="RefSeq" id="XP_025370942.1">
    <property type="nucleotide sequence ID" value="XM_025516930.1"/>
</dbReference>
<dbReference type="SUPFAM" id="SSF81338">
    <property type="entry name" value="Aquaporin-like"/>
    <property type="match status" value="1"/>
</dbReference>
<evidence type="ECO:0000256" key="1">
    <source>
        <dbReference type="ARBA" id="ARBA00004141"/>
    </source>
</evidence>
<keyword evidence="4 8" id="KW-1133">Transmembrane helix</keyword>
<protein>
    <submittedName>
        <fullName evidence="9">Aquaporin-like protein</fullName>
    </submittedName>
</protein>
<evidence type="ECO:0000256" key="4">
    <source>
        <dbReference type="ARBA" id="ARBA00022989"/>
    </source>
</evidence>
<dbReference type="OrthoDB" id="3222at2759"/>
<dbReference type="GeneID" id="37038800"/>
<dbReference type="EMBL" id="KZ819366">
    <property type="protein sequence ID" value="PWN43782.1"/>
    <property type="molecule type" value="Genomic_DNA"/>
</dbReference>
<feature type="compositionally biased region" description="Pro residues" evidence="7">
    <location>
        <begin position="453"/>
        <end position="463"/>
    </location>
</feature>
<feature type="compositionally biased region" description="Basic residues" evidence="7">
    <location>
        <begin position="81"/>
        <end position="90"/>
    </location>
</feature>
<dbReference type="AlphaFoldDB" id="A0A316W211"/>
<evidence type="ECO:0000256" key="7">
    <source>
        <dbReference type="SAM" id="MobiDB-lite"/>
    </source>
</evidence>
<feature type="compositionally biased region" description="Low complexity" evidence="7">
    <location>
        <begin position="21"/>
        <end position="32"/>
    </location>
</feature>
<feature type="transmembrane region" description="Helical" evidence="8">
    <location>
        <begin position="345"/>
        <end position="362"/>
    </location>
</feature>
<sequence length="485" mass="50614">MSVLKEKFSSEQDAAPASTVDAANATRFADATAGDEIAPTARPGGMQSGMSTPTGTGGWRNRRKHVVGHASSAASAALSRKERKERKAHRQAQELEKGLPAFLRGKAADEQDLEDQRDERHGSKRLVRATRIMNVKNEFIAALSEFIGTFLFLFMAYGIANSASQQSIVSNTAQGTTTAGGLDPSQLLLSSLGFGFSLAVNAWLFFRVSGGLFNPAVTFALLLTGTLTVVRAVILVIVQLAGAIAAAGMAQVLIPAGISVRTRLGAQTTIAQGFFIEFFMTGQLILAVFLMAGEKHKGTFLAPVAIGLALFIAELWATSLTGGSLNPARTLGPDVIAASFDGSSWIYYAAPMSAAIVTSLVYKTFTWLNYQTVVPDQDGDGMHLLMRNAQGQATGYVDQVTEADAPELERMRGNQELSRTSTIDPAVSGGAVAGTAGTAGTAGSSAPIAASHSPPPQLPPVPLQAPVASHIGALENVGVSPAKAA</sequence>
<keyword evidence="10" id="KW-1185">Reference proteome</keyword>
<dbReference type="PANTHER" id="PTHR19139:SF199">
    <property type="entry name" value="MIP17260P"/>
    <property type="match status" value="1"/>
</dbReference>
<name>A0A316W211_9BASI</name>
<feature type="transmembrane region" description="Helical" evidence="8">
    <location>
        <begin position="300"/>
        <end position="325"/>
    </location>
</feature>
<comment type="subcellular location">
    <subcellularLocation>
        <location evidence="1">Membrane</location>
        <topology evidence="1">Multi-pass membrane protein</topology>
    </subcellularLocation>
</comment>
<evidence type="ECO:0000256" key="6">
    <source>
        <dbReference type="RuleBase" id="RU000477"/>
    </source>
</evidence>
<reference evidence="9 10" key="1">
    <citation type="journal article" date="2018" name="Mol. Biol. Evol.">
        <title>Broad Genomic Sampling Reveals a Smut Pathogenic Ancestry of the Fungal Clade Ustilaginomycotina.</title>
        <authorList>
            <person name="Kijpornyongpan T."/>
            <person name="Mondo S.J."/>
            <person name="Barry K."/>
            <person name="Sandor L."/>
            <person name="Lee J."/>
            <person name="Lipzen A."/>
            <person name="Pangilinan J."/>
            <person name="LaButti K."/>
            <person name="Hainaut M."/>
            <person name="Henrissat B."/>
            <person name="Grigoriev I.V."/>
            <person name="Spatafora J.W."/>
            <person name="Aime M.C."/>
        </authorList>
    </citation>
    <scope>NUCLEOTIDE SEQUENCE [LARGE SCALE GENOMIC DNA]</scope>
    <source>
        <strain evidence="9 10">MCA 4658</strain>
    </source>
</reference>
<evidence type="ECO:0000256" key="5">
    <source>
        <dbReference type="ARBA" id="ARBA00023136"/>
    </source>
</evidence>
<dbReference type="Proteomes" id="UP000245783">
    <property type="component" value="Unassembled WGS sequence"/>
</dbReference>
<feature type="compositionally biased region" description="Low complexity" evidence="7">
    <location>
        <begin position="426"/>
        <end position="452"/>
    </location>
</feature>
<dbReference type="Pfam" id="PF00230">
    <property type="entry name" value="MIP"/>
    <property type="match status" value="1"/>
</dbReference>
<evidence type="ECO:0000313" key="10">
    <source>
        <dbReference type="Proteomes" id="UP000245783"/>
    </source>
</evidence>
<feature type="transmembrane region" description="Helical" evidence="8">
    <location>
        <begin position="270"/>
        <end position="293"/>
    </location>
</feature>
<dbReference type="GO" id="GO:0005886">
    <property type="term" value="C:plasma membrane"/>
    <property type="evidence" value="ECO:0007669"/>
    <property type="project" value="TreeGrafter"/>
</dbReference>
<proteinExistence type="inferred from homology"/>
<dbReference type="PANTHER" id="PTHR19139">
    <property type="entry name" value="AQUAPORIN TRANSPORTER"/>
    <property type="match status" value="1"/>
</dbReference>
<gene>
    <name evidence="9" type="ORF">IE81DRAFT_365421</name>
</gene>
<evidence type="ECO:0000256" key="2">
    <source>
        <dbReference type="ARBA" id="ARBA00006175"/>
    </source>
</evidence>
<dbReference type="GO" id="GO:0015250">
    <property type="term" value="F:water channel activity"/>
    <property type="evidence" value="ECO:0007669"/>
    <property type="project" value="TreeGrafter"/>
</dbReference>
<feature type="region of interest" description="Disordered" evidence="7">
    <location>
        <begin position="410"/>
        <end position="464"/>
    </location>
</feature>
<feature type="region of interest" description="Disordered" evidence="7">
    <location>
        <begin position="1"/>
        <end position="101"/>
    </location>
</feature>
<keyword evidence="6" id="KW-0813">Transport</keyword>
<evidence type="ECO:0000256" key="8">
    <source>
        <dbReference type="SAM" id="Phobius"/>
    </source>
</evidence>
<feature type="transmembrane region" description="Helical" evidence="8">
    <location>
        <begin position="218"/>
        <end position="250"/>
    </location>
</feature>
<keyword evidence="3 6" id="KW-0812">Transmembrane</keyword>
<dbReference type="InterPro" id="IPR023271">
    <property type="entry name" value="Aquaporin-like"/>
</dbReference>
<evidence type="ECO:0000256" key="3">
    <source>
        <dbReference type="ARBA" id="ARBA00022692"/>
    </source>
</evidence>
<feature type="transmembrane region" description="Helical" evidence="8">
    <location>
        <begin position="139"/>
        <end position="160"/>
    </location>
</feature>
<organism evidence="9 10">
    <name type="scientific">Ceraceosorus guamensis</name>
    <dbReference type="NCBI Taxonomy" id="1522189"/>
    <lineage>
        <taxon>Eukaryota</taxon>
        <taxon>Fungi</taxon>
        <taxon>Dikarya</taxon>
        <taxon>Basidiomycota</taxon>
        <taxon>Ustilaginomycotina</taxon>
        <taxon>Exobasidiomycetes</taxon>
        <taxon>Ceraceosorales</taxon>
        <taxon>Ceraceosoraceae</taxon>
        <taxon>Ceraceosorus</taxon>
    </lineage>
</organism>
<keyword evidence="5 8" id="KW-0472">Membrane</keyword>
<dbReference type="InterPro" id="IPR000425">
    <property type="entry name" value="MIP"/>
</dbReference>